<dbReference type="EMBL" id="HE573026">
    <property type="protein sequence ID" value="CCC51902.1"/>
    <property type="molecule type" value="Genomic_DNA"/>
</dbReference>
<accession>G0U7P4</accession>
<dbReference type="VEuPathDB" id="TriTrypDB:TvY486_1009470"/>
<name>G0U7P4_TRYVY</name>
<reference evidence="1" key="1">
    <citation type="journal article" date="2012" name="Proc. Natl. Acad. Sci. U.S.A.">
        <title>Antigenic diversity is generated by distinct evolutionary mechanisms in African trypanosome species.</title>
        <authorList>
            <person name="Jackson A.P."/>
            <person name="Berry A."/>
            <person name="Aslett M."/>
            <person name="Allison H.C."/>
            <person name="Burton P."/>
            <person name="Vavrova-Anderson J."/>
            <person name="Brown R."/>
            <person name="Browne H."/>
            <person name="Corton N."/>
            <person name="Hauser H."/>
            <person name="Gamble J."/>
            <person name="Gilderthorp R."/>
            <person name="Marcello L."/>
            <person name="McQuillan J."/>
            <person name="Otto T.D."/>
            <person name="Quail M.A."/>
            <person name="Sanders M.J."/>
            <person name="van Tonder A."/>
            <person name="Ginger M.L."/>
            <person name="Field M.C."/>
            <person name="Barry J.D."/>
            <person name="Hertz-Fowler C."/>
            <person name="Berriman M."/>
        </authorList>
    </citation>
    <scope>NUCLEOTIDE SEQUENCE</scope>
    <source>
        <strain evidence="1">Y486</strain>
    </source>
</reference>
<evidence type="ECO:0000313" key="1">
    <source>
        <dbReference type="EMBL" id="CCC51902.1"/>
    </source>
</evidence>
<protein>
    <submittedName>
        <fullName evidence="1">Uncharacterized protein</fullName>
    </submittedName>
</protein>
<gene>
    <name evidence="1" type="ORF">TVY486_1009470</name>
</gene>
<sequence length="173" mass="20153">MIKENDEGNRVGDPFNISSTNRRGTKGVIIMILIISKEYECGIFHVHKYLSFPSFCCVFVGRLCSHVELRQAFIKKVAVLLFVSLLRGQLPIYSDARSWQRFSFLRFFCCSWLNAMWINAAFNRVERVLYKFLSLVHFFWFQQVSACLCTHTLSFENAAFPCAFTIFLLVNTF</sequence>
<dbReference type="AlphaFoldDB" id="G0U7P4"/>
<organism evidence="1">
    <name type="scientific">Trypanosoma vivax (strain Y486)</name>
    <dbReference type="NCBI Taxonomy" id="1055687"/>
    <lineage>
        <taxon>Eukaryota</taxon>
        <taxon>Discoba</taxon>
        <taxon>Euglenozoa</taxon>
        <taxon>Kinetoplastea</taxon>
        <taxon>Metakinetoplastina</taxon>
        <taxon>Trypanosomatida</taxon>
        <taxon>Trypanosomatidae</taxon>
        <taxon>Trypanosoma</taxon>
        <taxon>Duttonella</taxon>
    </lineage>
</organism>
<proteinExistence type="predicted"/>